<organism evidence="2 3">
    <name type="scientific">Candidatus Coprenecus avistercoris</name>
    <dbReference type="NCBI Taxonomy" id="2840730"/>
    <lineage>
        <taxon>Bacteria</taxon>
        <taxon>Pseudomonadati</taxon>
        <taxon>Bacteroidota</taxon>
        <taxon>Bacteroidia</taxon>
        <taxon>Bacteroidales</taxon>
        <taxon>Rikenellaceae</taxon>
        <taxon>Rikenellaceae incertae sedis</taxon>
        <taxon>Candidatus Coprenecus</taxon>
    </lineage>
</organism>
<feature type="signal peptide" evidence="1">
    <location>
        <begin position="1"/>
        <end position="32"/>
    </location>
</feature>
<evidence type="ECO:0000256" key="1">
    <source>
        <dbReference type="SAM" id="SignalP"/>
    </source>
</evidence>
<protein>
    <submittedName>
        <fullName evidence="2">Uncharacterized protein</fullName>
    </submittedName>
</protein>
<evidence type="ECO:0000313" key="3">
    <source>
        <dbReference type="Proteomes" id="UP000886744"/>
    </source>
</evidence>
<keyword evidence="1" id="KW-0732">Signal</keyword>
<dbReference type="EMBL" id="DVHI01000030">
    <property type="protein sequence ID" value="HIR62310.1"/>
    <property type="molecule type" value="Genomic_DNA"/>
</dbReference>
<dbReference type="PROSITE" id="PS51257">
    <property type="entry name" value="PROKAR_LIPOPROTEIN"/>
    <property type="match status" value="1"/>
</dbReference>
<comment type="caution">
    <text evidence="2">The sequence shown here is derived from an EMBL/GenBank/DDBJ whole genome shotgun (WGS) entry which is preliminary data.</text>
</comment>
<evidence type="ECO:0000313" key="2">
    <source>
        <dbReference type="EMBL" id="HIR62310.1"/>
    </source>
</evidence>
<feature type="chain" id="PRO_5039655993" evidence="1">
    <location>
        <begin position="33"/>
        <end position="328"/>
    </location>
</feature>
<reference evidence="2" key="1">
    <citation type="submission" date="2020-10" db="EMBL/GenBank/DDBJ databases">
        <authorList>
            <person name="Gilroy R."/>
        </authorList>
    </citation>
    <scope>NUCLEOTIDE SEQUENCE</scope>
    <source>
        <strain evidence="2">ChiHjej13B12-12457</strain>
    </source>
</reference>
<proteinExistence type="predicted"/>
<sequence>MTAHIKTLLSILTASVCLTSLLTGCQSAPAPAMEGHYTLQAQSVQVNGTIINITDWPGSSVTISAVDDETVTVSIDSLLLGFDTLTVSATAAGEGKDKYTFSGTYSGQDRDISVSGTVDGSALSLSITDTCTSPVTGRWTVARGEDALADISITYSSPAVTEIEVGGGITLPVETAVELMNELVRQNLTTTLDNLDYIELDRTGYLNISWKGDISTELEPLLTGVVQYWPAPDDSWIHLYLRRTITDAVGSPVSPIDFALAYSIDGSGSPVLEINQDTFAPWTGVLILALSSMDESTAPIAAILKEIAQSLTLPETAFSISVNLSPVQ</sequence>
<gene>
    <name evidence="2" type="ORF">IAC94_02150</name>
</gene>
<dbReference type="AlphaFoldDB" id="A0A9D1DZZ2"/>
<name>A0A9D1DZZ2_9BACT</name>
<accession>A0A9D1DZZ2</accession>
<reference evidence="2" key="2">
    <citation type="journal article" date="2021" name="PeerJ">
        <title>Extensive microbial diversity within the chicken gut microbiome revealed by metagenomics and culture.</title>
        <authorList>
            <person name="Gilroy R."/>
            <person name="Ravi A."/>
            <person name="Getino M."/>
            <person name="Pursley I."/>
            <person name="Horton D.L."/>
            <person name="Alikhan N.F."/>
            <person name="Baker D."/>
            <person name="Gharbi K."/>
            <person name="Hall N."/>
            <person name="Watson M."/>
            <person name="Adriaenssens E.M."/>
            <person name="Foster-Nyarko E."/>
            <person name="Jarju S."/>
            <person name="Secka A."/>
            <person name="Antonio M."/>
            <person name="Oren A."/>
            <person name="Chaudhuri R.R."/>
            <person name="La Ragione R."/>
            <person name="Hildebrand F."/>
            <person name="Pallen M.J."/>
        </authorList>
    </citation>
    <scope>NUCLEOTIDE SEQUENCE</scope>
    <source>
        <strain evidence="2">ChiHjej13B12-12457</strain>
    </source>
</reference>
<dbReference type="Proteomes" id="UP000886744">
    <property type="component" value="Unassembled WGS sequence"/>
</dbReference>